<name>A0A7C9AW49_OPUST</name>
<feature type="region of interest" description="Disordered" evidence="1">
    <location>
        <begin position="78"/>
        <end position="101"/>
    </location>
</feature>
<feature type="signal peptide" evidence="2">
    <location>
        <begin position="1"/>
        <end position="28"/>
    </location>
</feature>
<reference evidence="3" key="2">
    <citation type="submission" date="2020-07" db="EMBL/GenBank/DDBJ databases">
        <authorList>
            <person name="Vera ALvarez R."/>
            <person name="Arias-Moreno D.M."/>
            <person name="Jimenez-Jacinto V."/>
            <person name="Jimenez-Bremont J.F."/>
            <person name="Swaminathan K."/>
            <person name="Moose S.P."/>
            <person name="Guerrero-Gonzalez M.L."/>
            <person name="Marino-Ramirez L."/>
            <person name="Landsman D."/>
            <person name="Rodriguez-Kessler M."/>
            <person name="Delgado-Sanchez P."/>
        </authorList>
    </citation>
    <scope>NUCLEOTIDE SEQUENCE</scope>
    <source>
        <tissue evidence="3">Cladode</tissue>
    </source>
</reference>
<feature type="chain" id="PRO_5028348128" evidence="2">
    <location>
        <begin position="29"/>
        <end position="101"/>
    </location>
</feature>
<sequence length="101" mass="10364">MSASPVSSIFSALLSVLVTTAGQTTAFAATTGNPSRQLQPPATAAGLLPFLCHCPVLPLHIVATCWPVHRSGIVGWSSTDTVSLPPPISGSSFSHPRNAQS</sequence>
<protein>
    <submittedName>
        <fullName evidence="3">Uncharacterized protein</fullName>
    </submittedName>
</protein>
<evidence type="ECO:0000256" key="1">
    <source>
        <dbReference type="SAM" id="MobiDB-lite"/>
    </source>
</evidence>
<feature type="compositionally biased region" description="Polar residues" evidence="1">
    <location>
        <begin position="89"/>
        <end position="101"/>
    </location>
</feature>
<proteinExistence type="predicted"/>
<evidence type="ECO:0000256" key="2">
    <source>
        <dbReference type="SAM" id="SignalP"/>
    </source>
</evidence>
<organism evidence="3">
    <name type="scientific">Opuntia streptacantha</name>
    <name type="common">Prickly pear cactus</name>
    <name type="synonym">Opuntia cardona</name>
    <dbReference type="NCBI Taxonomy" id="393608"/>
    <lineage>
        <taxon>Eukaryota</taxon>
        <taxon>Viridiplantae</taxon>
        <taxon>Streptophyta</taxon>
        <taxon>Embryophyta</taxon>
        <taxon>Tracheophyta</taxon>
        <taxon>Spermatophyta</taxon>
        <taxon>Magnoliopsida</taxon>
        <taxon>eudicotyledons</taxon>
        <taxon>Gunneridae</taxon>
        <taxon>Pentapetalae</taxon>
        <taxon>Caryophyllales</taxon>
        <taxon>Cactineae</taxon>
        <taxon>Cactaceae</taxon>
        <taxon>Opuntioideae</taxon>
        <taxon>Opuntia</taxon>
    </lineage>
</organism>
<reference evidence="3" key="1">
    <citation type="journal article" date="2013" name="J. Plant Res.">
        <title>Effect of fungi and light on seed germination of three Opuntia species from semiarid lands of central Mexico.</title>
        <authorList>
            <person name="Delgado-Sanchez P."/>
            <person name="Jimenez-Bremont J.F."/>
            <person name="Guerrero-Gonzalez Mde L."/>
            <person name="Flores J."/>
        </authorList>
    </citation>
    <scope>NUCLEOTIDE SEQUENCE</scope>
    <source>
        <tissue evidence="3">Cladode</tissue>
    </source>
</reference>
<dbReference type="EMBL" id="GISG01270515">
    <property type="protein sequence ID" value="MBA4676251.1"/>
    <property type="molecule type" value="Transcribed_RNA"/>
</dbReference>
<accession>A0A7C9AW49</accession>
<keyword evidence="2" id="KW-0732">Signal</keyword>
<evidence type="ECO:0000313" key="3">
    <source>
        <dbReference type="EMBL" id="MBA4676251.1"/>
    </source>
</evidence>
<dbReference type="AlphaFoldDB" id="A0A7C9AW49"/>